<dbReference type="Pfam" id="PF09844">
    <property type="entry name" value="DUF2071"/>
    <property type="match status" value="1"/>
</dbReference>
<dbReference type="AlphaFoldDB" id="A0A6J4HH94"/>
<organism evidence="1">
    <name type="scientific">uncultured Mycobacteriales bacterium</name>
    <dbReference type="NCBI Taxonomy" id="581187"/>
    <lineage>
        <taxon>Bacteria</taxon>
        <taxon>Bacillati</taxon>
        <taxon>Actinomycetota</taxon>
        <taxon>Actinomycetes</taxon>
        <taxon>Mycobacteriales</taxon>
        <taxon>environmental samples</taxon>
    </lineage>
</organism>
<accession>A0A6J4HH94</accession>
<dbReference type="EMBL" id="CADCTP010000050">
    <property type="protein sequence ID" value="CAA9221321.1"/>
    <property type="molecule type" value="Genomic_DNA"/>
</dbReference>
<name>A0A6J4HH94_9ACTN</name>
<gene>
    <name evidence="1" type="ORF">AVDCRST_MAG41-515</name>
</gene>
<dbReference type="InterPro" id="IPR018644">
    <property type="entry name" value="DUF2071"/>
</dbReference>
<dbReference type="InterPro" id="IPR023375">
    <property type="entry name" value="ADC_dom_sf"/>
</dbReference>
<protein>
    <submittedName>
        <fullName evidence="1">Uncharacterized protein</fullName>
    </submittedName>
</protein>
<sequence>MRIPVLAGVVERRVLLNYAVDPEVVARLLPPPLEPVLAGGSAVAGVCLIRLGRLRPAGLPGAVGIRTENAAHRIAVRHGDRTGVFIPRRHSASRPTVWLGGRLFPGVHGHARFTVREDGDDLRVAFACATGSVDVALTVTDDWPGSALFGGLAEASEFFRAGSAGWSATRDRHRLDGLELRTEDWSVRAAVVRRAESTFFADPALFPPGSARLDGALVMRDLPVSWHSLPSLAVDRPAQLV</sequence>
<evidence type="ECO:0000313" key="1">
    <source>
        <dbReference type="EMBL" id="CAA9221321.1"/>
    </source>
</evidence>
<dbReference type="SUPFAM" id="SSF160104">
    <property type="entry name" value="Acetoacetate decarboxylase-like"/>
    <property type="match status" value="1"/>
</dbReference>
<proteinExistence type="predicted"/>
<reference evidence="1" key="1">
    <citation type="submission" date="2020-02" db="EMBL/GenBank/DDBJ databases">
        <authorList>
            <person name="Meier V. D."/>
        </authorList>
    </citation>
    <scope>NUCLEOTIDE SEQUENCE</scope>
    <source>
        <strain evidence="1">AVDCRST_MAG41</strain>
    </source>
</reference>
<dbReference type="Gene3D" id="2.40.400.10">
    <property type="entry name" value="Acetoacetate decarboxylase-like"/>
    <property type="match status" value="1"/>
</dbReference>